<evidence type="ECO:0000313" key="3">
    <source>
        <dbReference type="Proteomes" id="UP000007813"/>
    </source>
</evidence>
<dbReference type="InterPro" id="IPR029010">
    <property type="entry name" value="ThuA-like"/>
</dbReference>
<dbReference type="PANTHER" id="PTHR40469:SF2">
    <property type="entry name" value="GALACTOSE-BINDING DOMAIN-LIKE SUPERFAMILY PROTEIN"/>
    <property type="match status" value="1"/>
</dbReference>
<evidence type="ECO:0000313" key="2">
    <source>
        <dbReference type="EMBL" id="EJN57433.1"/>
    </source>
</evidence>
<protein>
    <recommendedName>
        <fullName evidence="1">ThuA-like domain-containing protein</fullName>
    </recommendedName>
</protein>
<name>J2ZWM3_9EURY</name>
<accession>J2ZWM3</accession>
<sequence length="221" mass="24852">MENSRHVLVIGGNRFPFHRFDVHGSLIADMIPDAFDVTLTTEKEALTDLSEYDAVVDYLTDSTLTDTQQRGLLTFVEEGGGYLGLHCAADLTSIASDDPDSHITHRDEPFSALRELVGGHFRTHPEQTTFDVRIVDHFHPVTANLGDLCVYDEPYVLDVDDDVRVLARMDHPDHADMPVVWTHNYEEGRVFYCSLGHDEASLTNGDVRSLIANAIRWLTRT</sequence>
<proteinExistence type="predicted"/>
<dbReference type="SUPFAM" id="SSF52317">
    <property type="entry name" value="Class I glutamine amidotransferase-like"/>
    <property type="match status" value="1"/>
</dbReference>
<dbReference type="PATRIC" id="fig|1210908.3.peg.3882"/>
<dbReference type="InterPro" id="IPR029062">
    <property type="entry name" value="Class_I_gatase-like"/>
</dbReference>
<dbReference type="Proteomes" id="UP000007813">
    <property type="component" value="Unassembled WGS sequence"/>
</dbReference>
<feature type="domain" description="ThuA-like" evidence="1">
    <location>
        <begin position="26"/>
        <end position="217"/>
    </location>
</feature>
<gene>
    <name evidence="2" type="ORF">HSB1_41210</name>
</gene>
<dbReference type="RefSeq" id="WP_009367570.1">
    <property type="nucleotide sequence ID" value="NZ_ALJD01000013.1"/>
</dbReference>
<comment type="caution">
    <text evidence="2">The sequence shown here is derived from an EMBL/GenBank/DDBJ whole genome shotgun (WGS) entry which is preliminary data.</text>
</comment>
<evidence type="ECO:0000259" key="1">
    <source>
        <dbReference type="Pfam" id="PF06283"/>
    </source>
</evidence>
<dbReference type="Pfam" id="PF06283">
    <property type="entry name" value="ThuA"/>
    <property type="match status" value="1"/>
</dbReference>
<organism evidence="2 3">
    <name type="scientific">Halogranum salarium B-1</name>
    <dbReference type="NCBI Taxonomy" id="1210908"/>
    <lineage>
        <taxon>Archaea</taxon>
        <taxon>Methanobacteriati</taxon>
        <taxon>Methanobacteriota</taxon>
        <taxon>Stenosarchaea group</taxon>
        <taxon>Halobacteria</taxon>
        <taxon>Halobacteriales</taxon>
        <taxon>Haloferacaceae</taxon>
    </lineage>
</organism>
<dbReference type="eggNOG" id="arCOG08124">
    <property type="taxonomic scope" value="Archaea"/>
</dbReference>
<dbReference type="PANTHER" id="PTHR40469">
    <property type="entry name" value="SECRETED GLYCOSYL HYDROLASE"/>
    <property type="match status" value="1"/>
</dbReference>
<dbReference type="AlphaFoldDB" id="J2ZWM3"/>
<dbReference type="EMBL" id="ALJD01000013">
    <property type="protein sequence ID" value="EJN57433.1"/>
    <property type="molecule type" value="Genomic_DNA"/>
</dbReference>
<dbReference type="Gene3D" id="3.40.50.880">
    <property type="match status" value="1"/>
</dbReference>
<dbReference type="OrthoDB" id="307450at2157"/>
<reference evidence="2 3" key="1">
    <citation type="journal article" date="2012" name="J. Bacteriol.">
        <title>Draft Genome Sequence of the Extremely Halophilic Archaeon Halogranum salarium B-1T.</title>
        <authorList>
            <person name="Kim K.K."/>
            <person name="Lee K.C."/>
            <person name="Lee J.S."/>
        </authorList>
    </citation>
    <scope>NUCLEOTIDE SEQUENCE [LARGE SCALE GENOMIC DNA]</scope>
    <source>
        <strain evidence="2 3">B-1</strain>
    </source>
</reference>